<keyword evidence="2" id="KW-0391">Immunity</keyword>
<dbReference type="GO" id="GO:0002376">
    <property type="term" value="P:immune system process"/>
    <property type="evidence" value="ECO:0007669"/>
    <property type="project" value="UniProtKB-KW"/>
</dbReference>
<dbReference type="OrthoDB" id="8947657at2759"/>
<dbReference type="PANTHER" id="PTHR23268:SF124">
    <property type="entry name" value="IG-LIKE DOMAIN-CONTAINING PROTEIN"/>
    <property type="match status" value="1"/>
</dbReference>
<organism evidence="4 5">
    <name type="scientific">Eleutherodactylus coqui</name>
    <name type="common">Puerto Rican coqui</name>
    <dbReference type="NCBI Taxonomy" id="57060"/>
    <lineage>
        <taxon>Eukaryota</taxon>
        <taxon>Metazoa</taxon>
        <taxon>Chordata</taxon>
        <taxon>Craniata</taxon>
        <taxon>Vertebrata</taxon>
        <taxon>Euteleostomi</taxon>
        <taxon>Amphibia</taxon>
        <taxon>Batrachia</taxon>
        <taxon>Anura</taxon>
        <taxon>Neobatrachia</taxon>
        <taxon>Hyloidea</taxon>
        <taxon>Eleutherodactylidae</taxon>
        <taxon>Eleutherodactylinae</taxon>
        <taxon>Eleutherodactylus</taxon>
        <taxon>Eleutherodactylus</taxon>
    </lineage>
</organism>
<sequence>MSPQISLTADVVQNATFISSSAMSNISVTCEHDDSSKYRKSWYRQEKSKGLLLIGYTDSTSEAMMESEFNDGKMKIQPVSSQKSILTIMNVSAKDNAVYYCASSIHSEILL</sequence>
<keyword evidence="1" id="KW-0732">Signal</keyword>
<dbReference type="CDD" id="cd00099">
    <property type="entry name" value="IgV"/>
    <property type="match status" value="1"/>
</dbReference>
<dbReference type="PANTHER" id="PTHR23268">
    <property type="entry name" value="T-CELL RECEPTOR BETA CHAIN"/>
    <property type="match status" value="1"/>
</dbReference>
<dbReference type="GO" id="GO:0005886">
    <property type="term" value="C:plasma membrane"/>
    <property type="evidence" value="ECO:0007669"/>
    <property type="project" value="TreeGrafter"/>
</dbReference>
<dbReference type="AlphaFoldDB" id="A0A8J6JXM1"/>
<dbReference type="GO" id="GO:0007166">
    <property type="term" value="P:cell surface receptor signaling pathway"/>
    <property type="evidence" value="ECO:0007669"/>
    <property type="project" value="TreeGrafter"/>
</dbReference>
<protein>
    <recommendedName>
        <fullName evidence="3">Ig-like domain-containing protein</fullName>
    </recommendedName>
</protein>
<evidence type="ECO:0000313" key="5">
    <source>
        <dbReference type="Proteomes" id="UP000770717"/>
    </source>
</evidence>
<dbReference type="InterPro" id="IPR013783">
    <property type="entry name" value="Ig-like_fold"/>
</dbReference>
<dbReference type="Gene3D" id="2.60.40.10">
    <property type="entry name" value="Immunoglobulins"/>
    <property type="match status" value="1"/>
</dbReference>
<dbReference type="Proteomes" id="UP000770717">
    <property type="component" value="Unassembled WGS sequence"/>
</dbReference>
<evidence type="ECO:0000256" key="2">
    <source>
        <dbReference type="ARBA" id="ARBA00022859"/>
    </source>
</evidence>
<dbReference type="InterPro" id="IPR036179">
    <property type="entry name" value="Ig-like_dom_sf"/>
</dbReference>
<gene>
    <name evidence="4" type="ORF">GDO78_014558</name>
</gene>
<accession>A0A8J6JXM1</accession>
<name>A0A8J6JXM1_ELECQ</name>
<evidence type="ECO:0000256" key="1">
    <source>
        <dbReference type="ARBA" id="ARBA00022729"/>
    </source>
</evidence>
<dbReference type="InterPro" id="IPR050413">
    <property type="entry name" value="TCR_beta_variable"/>
</dbReference>
<dbReference type="Pfam" id="PF07686">
    <property type="entry name" value="V-set"/>
    <property type="match status" value="1"/>
</dbReference>
<dbReference type="SMART" id="SM00406">
    <property type="entry name" value="IGv"/>
    <property type="match status" value="1"/>
</dbReference>
<proteinExistence type="predicted"/>
<dbReference type="InterPro" id="IPR013106">
    <property type="entry name" value="Ig_V-set"/>
</dbReference>
<keyword evidence="5" id="KW-1185">Reference proteome</keyword>
<dbReference type="PROSITE" id="PS50835">
    <property type="entry name" value="IG_LIKE"/>
    <property type="match status" value="1"/>
</dbReference>
<dbReference type="SUPFAM" id="SSF48726">
    <property type="entry name" value="Immunoglobulin"/>
    <property type="match status" value="1"/>
</dbReference>
<evidence type="ECO:0000259" key="3">
    <source>
        <dbReference type="PROSITE" id="PS50835"/>
    </source>
</evidence>
<dbReference type="InterPro" id="IPR007110">
    <property type="entry name" value="Ig-like_dom"/>
</dbReference>
<dbReference type="EMBL" id="WNTK01000138">
    <property type="protein sequence ID" value="KAG9471515.1"/>
    <property type="molecule type" value="Genomic_DNA"/>
</dbReference>
<comment type="caution">
    <text evidence="4">The sequence shown here is derived from an EMBL/GenBank/DDBJ whole genome shotgun (WGS) entry which is preliminary data.</text>
</comment>
<evidence type="ECO:0000313" key="4">
    <source>
        <dbReference type="EMBL" id="KAG9471515.1"/>
    </source>
</evidence>
<feature type="domain" description="Ig-like" evidence="3">
    <location>
        <begin position="3"/>
        <end position="111"/>
    </location>
</feature>
<reference evidence="4" key="1">
    <citation type="thesis" date="2020" institute="ProQuest LLC" country="789 East Eisenhower Parkway, Ann Arbor, MI, USA">
        <title>Comparative Genomics and Chromosome Evolution.</title>
        <authorList>
            <person name="Mudd A.B."/>
        </authorList>
    </citation>
    <scope>NUCLEOTIDE SEQUENCE</scope>
    <source>
        <strain evidence="4">HN-11 Male</strain>
        <tissue evidence="4">Kidney and liver</tissue>
    </source>
</reference>